<accession>A0ABW0SGA9</accession>
<dbReference type="InterPro" id="IPR022472">
    <property type="entry name" value="VPLPA-CTERM"/>
</dbReference>
<comment type="caution">
    <text evidence="2">The sequence shown here is derived from an EMBL/GenBank/DDBJ whole genome shotgun (WGS) entry which is preliminary data.</text>
</comment>
<feature type="signal peptide" evidence="1">
    <location>
        <begin position="1"/>
        <end position="23"/>
    </location>
</feature>
<sequence>MPKPLLAALAFAATAGLAPAAQAATIDLSAIVPADATLAPLAAHGFASAFGGLYTLATPLYEQITHIAFFDTPDSVDHATADFGVLAAGWLTSVGLVDGVERFTGSLLMAPAIIADGAYVTGYPEILGQMDFAADGTWTCSGPCATYDRDPETGDLLITAGVITTGTYGLAAAPSAVPLPASAPLLALGLAGLAALRRRRA</sequence>
<evidence type="ECO:0000313" key="2">
    <source>
        <dbReference type="EMBL" id="MFC5567954.1"/>
    </source>
</evidence>
<dbReference type="NCBIfam" id="TIGR03370">
    <property type="entry name" value="VPLPA-CTERM"/>
    <property type="match status" value="1"/>
</dbReference>
<name>A0ABW0SGA9_9RHOB</name>
<dbReference type="RefSeq" id="WP_209842807.1">
    <property type="nucleotide sequence ID" value="NZ_JAGGJP010000019.1"/>
</dbReference>
<dbReference type="EMBL" id="JBHSNA010000022">
    <property type="protein sequence ID" value="MFC5567954.1"/>
    <property type="molecule type" value="Genomic_DNA"/>
</dbReference>
<evidence type="ECO:0000256" key="1">
    <source>
        <dbReference type="SAM" id="SignalP"/>
    </source>
</evidence>
<evidence type="ECO:0000313" key="3">
    <source>
        <dbReference type="Proteomes" id="UP001596056"/>
    </source>
</evidence>
<dbReference type="Proteomes" id="UP001596056">
    <property type="component" value="Unassembled WGS sequence"/>
</dbReference>
<gene>
    <name evidence="2" type="ORF">ACFPOC_16190</name>
</gene>
<feature type="chain" id="PRO_5047382442" evidence="1">
    <location>
        <begin position="24"/>
        <end position="201"/>
    </location>
</feature>
<organism evidence="2 3">
    <name type="scientific">Rubellimicrobium aerolatum</name>
    <dbReference type="NCBI Taxonomy" id="490979"/>
    <lineage>
        <taxon>Bacteria</taxon>
        <taxon>Pseudomonadati</taxon>
        <taxon>Pseudomonadota</taxon>
        <taxon>Alphaproteobacteria</taxon>
        <taxon>Rhodobacterales</taxon>
        <taxon>Roseobacteraceae</taxon>
        <taxon>Rubellimicrobium</taxon>
    </lineage>
</organism>
<keyword evidence="1" id="KW-0732">Signal</keyword>
<proteinExistence type="predicted"/>
<reference evidence="3" key="1">
    <citation type="journal article" date="2019" name="Int. J. Syst. Evol. Microbiol.">
        <title>The Global Catalogue of Microorganisms (GCM) 10K type strain sequencing project: providing services to taxonomists for standard genome sequencing and annotation.</title>
        <authorList>
            <consortium name="The Broad Institute Genomics Platform"/>
            <consortium name="The Broad Institute Genome Sequencing Center for Infectious Disease"/>
            <person name="Wu L."/>
            <person name="Ma J."/>
        </authorList>
    </citation>
    <scope>NUCLEOTIDE SEQUENCE [LARGE SCALE GENOMIC DNA]</scope>
    <source>
        <strain evidence="3">KACC 11588</strain>
    </source>
</reference>
<keyword evidence="3" id="KW-1185">Reference proteome</keyword>
<protein>
    <submittedName>
        <fullName evidence="2">VPLPA-CTERM sorting domain-containing protein</fullName>
    </submittedName>
</protein>